<reference evidence="4" key="2">
    <citation type="submission" date="2025-09" db="UniProtKB">
        <authorList>
            <consortium name="Ensembl"/>
        </authorList>
    </citation>
    <scope>IDENTIFICATION</scope>
</reference>
<evidence type="ECO:0000256" key="1">
    <source>
        <dbReference type="ARBA" id="ARBA00023157"/>
    </source>
</evidence>
<dbReference type="PANTHER" id="PTHR48071">
    <property type="entry name" value="SRCR DOMAIN-CONTAINING PROTEIN"/>
    <property type="match status" value="1"/>
</dbReference>
<accession>A0A8C5AI72</accession>
<sequence>MEQLLLWQENSVAEGEVRLVNGWNSSCSGRVEIFIQGQWGTVCDHGWDLPDAQVVCRQLGCGRGLHASQGALFGPELNAEFYFQFPLSASLSFPFLWRLLHVIECRLSIINFYSETTENSVADGEVRLVNGWNSSCSGRVEIFIQGQWGTVCDHGWDLPDAQVVCRQLGCGRGLHASQGALFGPGQGPIGLDDIHCIGHEAKLTQCGHNGLGSHNCGHHEDAGVFCEVRLVNGWNSSCSGRVEIFIQGQWGTVCDHGWDLPDAQVVCRQLGCGRGLHASQGALFGPGQGPIGLDDMHCIGHEAKLTQCGHNGLGSHDCGHHEDAGVFCEGNKQKEPLGTLHVLCETTENSVADVEVRLVNGWNSSCSGRVEIFIQGQWGTVCDNGWDLPDAHVVCRQLGCGRGLHASQGAFFGPGQGPIGLDDIHCIGHEAKLTQCGHNGLGSHDCSHHEDAGVICEGNKQKEPVGTCHVLCQLPWVTSTS</sequence>
<feature type="domain" description="SRCR" evidence="3">
    <location>
        <begin position="228"/>
        <end position="329"/>
    </location>
</feature>
<protein>
    <recommendedName>
        <fullName evidence="3">SRCR domain-containing protein</fullName>
    </recommendedName>
</protein>
<dbReference type="InterPro" id="IPR036772">
    <property type="entry name" value="SRCR-like_dom_sf"/>
</dbReference>
<evidence type="ECO:0000313" key="4">
    <source>
        <dbReference type="Ensembl" id="ENSGMOP00000031749.1"/>
    </source>
</evidence>
<evidence type="ECO:0000256" key="2">
    <source>
        <dbReference type="PROSITE-ProRule" id="PRU00196"/>
    </source>
</evidence>
<feature type="domain" description="SRCR" evidence="3">
    <location>
        <begin position="126"/>
        <end position="227"/>
    </location>
</feature>
<organism evidence="4 5">
    <name type="scientific">Gadus morhua</name>
    <name type="common">Atlantic cod</name>
    <dbReference type="NCBI Taxonomy" id="8049"/>
    <lineage>
        <taxon>Eukaryota</taxon>
        <taxon>Metazoa</taxon>
        <taxon>Chordata</taxon>
        <taxon>Craniata</taxon>
        <taxon>Vertebrata</taxon>
        <taxon>Euteleostomi</taxon>
        <taxon>Actinopterygii</taxon>
        <taxon>Neopterygii</taxon>
        <taxon>Teleostei</taxon>
        <taxon>Neoteleostei</taxon>
        <taxon>Acanthomorphata</taxon>
        <taxon>Zeiogadaria</taxon>
        <taxon>Gadariae</taxon>
        <taxon>Gadiformes</taxon>
        <taxon>Gadoidei</taxon>
        <taxon>Gadidae</taxon>
        <taxon>Gadus</taxon>
    </lineage>
</organism>
<feature type="disulfide bond" evidence="2">
    <location>
        <begin position="426"/>
        <end position="436"/>
    </location>
</feature>
<dbReference type="OMA" id="GWNSSCS"/>
<feature type="domain" description="SRCR" evidence="3">
    <location>
        <begin position="356"/>
        <end position="457"/>
    </location>
</feature>
<dbReference type="Gene3D" id="3.10.250.10">
    <property type="entry name" value="SRCR-like domain"/>
    <property type="match status" value="4"/>
</dbReference>
<dbReference type="GO" id="GO:0005615">
    <property type="term" value="C:extracellular space"/>
    <property type="evidence" value="ECO:0007669"/>
    <property type="project" value="TreeGrafter"/>
</dbReference>
<reference evidence="4" key="1">
    <citation type="submission" date="2025-08" db="UniProtKB">
        <authorList>
            <consortium name="Ensembl"/>
        </authorList>
    </citation>
    <scope>IDENTIFICATION</scope>
</reference>
<dbReference type="GO" id="GO:0005886">
    <property type="term" value="C:plasma membrane"/>
    <property type="evidence" value="ECO:0007669"/>
    <property type="project" value="TreeGrafter"/>
</dbReference>
<feature type="disulfide bond" evidence="2">
    <location>
        <begin position="298"/>
        <end position="308"/>
    </location>
</feature>
<dbReference type="PANTHER" id="PTHR48071:SF18">
    <property type="entry name" value="DELETED IN MALIGNANT BRAIN TUMORS 1 PROTEIN-RELATED"/>
    <property type="match status" value="1"/>
</dbReference>
<dbReference type="Ensembl" id="ENSGMOT00000063979.1">
    <property type="protein sequence ID" value="ENSGMOP00000031749.1"/>
    <property type="gene ID" value="ENSGMOG00000036473.1"/>
</dbReference>
<dbReference type="GO" id="GO:0004252">
    <property type="term" value="F:serine-type endopeptidase activity"/>
    <property type="evidence" value="ECO:0007669"/>
    <property type="project" value="TreeGrafter"/>
</dbReference>
<keyword evidence="5" id="KW-1185">Reference proteome</keyword>
<dbReference type="GeneTree" id="ENSGT00950000183145"/>
<dbReference type="GO" id="GO:0031638">
    <property type="term" value="P:zymogen activation"/>
    <property type="evidence" value="ECO:0007669"/>
    <property type="project" value="TreeGrafter"/>
</dbReference>
<name>A0A8C5AI72_GADMO</name>
<feature type="disulfide bond" evidence="2">
    <location>
        <begin position="165"/>
        <end position="226"/>
    </location>
</feature>
<feature type="disulfide bond" evidence="2">
    <location>
        <begin position="254"/>
        <end position="318"/>
    </location>
</feature>
<feature type="disulfide bond" evidence="2">
    <location>
        <begin position="395"/>
        <end position="456"/>
    </location>
</feature>
<evidence type="ECO:0000313" key="5">
    <source>
        <dbReference type="Proteomes" id="UP000694546"/>
    </source>
</evidence>
<dbReference type="SMART" id="SM00202">
    <property type="entry name" value="SR"/>
    <property type="match status" value="4"/>
</dbReference>
<feature type="disulfide bond" evidence="2">
    <location>
        <begin position="152"/>
        <end position="216"/>
    </location>
</feature>
<feature type="disulfide bond" evidence="2">
    <location>
        <begin position="196"/>
        <end position="206"/>
    </location>
</feature>
<dbReference type="SUPFAM" id="SSF56487">
    <property type="entry name" value="SRCR-like"/>
    <property type="match status" value="4"/>
</dbReference>
<feature type="disulfide bond" evidence="2">
    <location>
        <begin position="382"/>
        <end position="446"/>
    </location>
</feature>
<dbReference type="Proteomes" id="UP000694546">
    <property type="component" value="Chromosome 22"/>
</dbReference>
<feature type="disulfide bond" evidence="2">
    <location>
        <begin position="267"/>
        <end position="328"/>
    </location>
</feature>
<feature type="domain" description="SRCR" evidence="3">
    <location>
        <begin position="17"/>
        <end position="74"/>
    </location>
</feature>
<proteinExistence type="predicted"/>
<dbReference type="InterPro" id="IPR001190">
    <property type="entry name" value="SRCR"/>
</dbReference>
<dbReference type="PRINTS" id="PR00258">
    <property type="entry name" value="SPERACTRCPTR"/>
</dbReference>
<dbReference type="Pfam" id="PF00530">
    <property type="entry name" value="SRCR"/>
    <property type="match status" value="4"/>
</dbReference>
<comment type="caution">
    <text evidence="2">Lacks conserved residue(s) required for the propagation of feature annotation.</text>
</comment>
<evidence type="ECO:0000259" key="3">
    <source>
        <dbReference type="PROSITE" id="PS50287"/>
    </source>
</evidence>
<keyword evidence="1 2" id="KW-1015">Disulfide bond</keyword>
<dbReference type="AlphaFoldDB" id="A0A8C5AI72"/>
<dbReference type="PROSITE" id="PS50287">
    <property type="entry name" value="SRCR_2"/>
    <property type="match status" value="4"/>
</dbReference>